<dbReference type="CDD" id="cd12148">
    <property type="entry name" value="fungal_TF_MHR"/>
    <property type="match status" value="1"/>
</dbReference>
<accession>A0A1X2H4L2</accession>
<organism evidence="2 3">
    <name type="scientific">Syncephalastrum racemosum</name>
    <name type="common">Filamentous fungus</name>
    <dbReference type="NCBI Taxonomy" id="13706"/>
    <lineage>
        <taxon>Eukaryota</taxon>
        <taxon>Fungi</taxon>
        <taxon>Fungi incertae sedis</taxon>
        <taxon>Mucoromycota</taxon>
        <taxon>Mucoromycotina</taxon>
        <taxon>Mucoromycetes</taxon>
        <taxon>Mucorales</taxon>
        <taxon>Syncephalastraceae</taxon>
        <taxon>Syncephalastrum</taxon>
    </lineage>
</organism>
<reference evidence="2 3" key="1">
    <citation type="submission" date="2016-07" db="EMBL/GenBank/DDBJ databases">
        <title>Pervasive Adenine N6-methylation of Active Genes in Fungi.</title>
        <authorList>
            <consortium name="DOE Joint Genome Institute"/>
            <person name="Mondo S.J."/>
            <person name="Dannebaum R.O."/>
            <person name="Kuo R.C."/>
            <person name="Labutti K."/>
            <person name="Haridas S."/>
            <person name="Kuo A."/>
            <person name="Salamov A."/>
            <person name="Ahrendt S.R."/>
            <person name="Lipzen A."/>
            <person name="Sullivan W."/>
            <person name="Andreopoulos W.B."/>
            <person name="Clum A."/>
            <person name="Lindquist E."/>
            <person name="Daum C."/>
            <person name="Ramamoorthy G.K."/>
            <person name="Gryganskyi A."/>
            <person name="Culley D."/>
            <person name="Magnuson J.K."/>
            <person name="James T.Y."/>
            <person name="O'Malley M.A."/>
            <person name="Stajich J.E."/>
            <person name="Spatafora J.W."/>
            <person name="Visel A."/>
            <person name="Grigoriev I.V."/>
        </authorList>
    </citation>
    <scope>NUCLEOTIDE SEQUENCE [LARGE SCALE GENOMIC DNA]</scope>
    <source>
        <strain evidence="2 3">NRRL 2496</strain>
    </source>
</reference>
<name>A0A1X2H4L2_SYNRA</name>
<sequence>MGQPFIDRPMRTPSYFCQPWDLPVMLKTHGMMAIHFKDFIFKQASRCTNRLTAAPPRFIPPPPGDDLYHQTIQAAKLSLIRLYFDCGHSLHPALVRSHYEPYLLAHPDCMVANALAALKAIGTCYHNARLDLPMPFSQTALEALSSCRINDARDLPNEFAEQHYAKARMQLEDVLFDEDPDLDTLITLWLLSCYSLSTSRYKQGRTYVALSWRVALQLQDRYLPHSPQKSGEGAEAETWKRLYYCIRNMQYSLEDALESSQNFRPVVLPSPIGLPTALPCEQNIPELHHAVNVFSHCVRLSVLPGGPHKTDKRETIEKYLEALSQTRVSSTDIKAIEDQLIEFWTCLPPEFRLTDTPMGFMDSGRLERQEPTAPVLHLNLMYYLGWLMLEARLMDDPSLVDLSHISLHGPIDGARALLVLAMSSDALSKIIHELHRKARCHFTAHWAALVIIMLKAVAHCSHKGIRTMAEQNTALLLQTLVDYPSIRKAFLV</sequence>
<keyword evidence="1" id="KW-0539">Nucleus</keyword>
<gene>
    <name evidence="2" type="ORF">BCR43DRAFT_507742</name>
</gene>
<proteinExistence type="predicted"/>
<evidence type="ECO:0000313" key="3">
    <source>
        <dbReference type="Proteomes" id="UP000242180"/>
    </source>
</evidence>
<protein>
    <recommendedName>
        <fullName evidence="4">Transcription factor domain-containing protein</fullName>
    </recommendedName>
</protein>
<dbReference type="GO" id="GO:0003700">
    <property type="term" value="F:DNA-binding transcription factor activity"/>
    <property type="evidence" value="ECO:0007669"/>
    <property type="project" value="InterPro"/>
</dbReference>
<dbReference type="InterPro" id="IPR050987">
    <property type="entry name" value="AtrR-like"/>
</dbReference>
<dbReference type="STRING" id="13706.A0A1X2H4L2"/>
<dbReference type="InParanoid" id="A0A1X2H4L2"/>
<evidence type="ECO:0000256" key="1">
    <source>
        <dbReference type="ARBA" id="ARBA00023242"/>
    </source>
</evidence>
<dbReference type="PANTHER" id="PTHR46910">
    <property type="entry name" value="TRANSCRIPTION FACTOR PDR1"/>
    <property type="match status" value="1"/>
</dbReference>
<dbReference type="AlphaFoldDB" id="A0A1X2H4L2"/>
<comment type="caution">
    <text evidence="2">The sequence shown here is derived from an EMBL/GenBank/DDBJ whole genome shotgun (WGS) entry which is preliminary data.</text>
</comment>
<keyword evidence="3" id="KW-1185">Reference proteome</keyword>
<dbReference type="EMBL" id="MCGN01000009">
    <property type="protein sequence ID" value="ORY93336.1"/>
    <property type="molecule type" value="Genomic_DNA"/>
</dbReference>
<evidence type="ECO:0008006" key="4">
    <source>
        <dbReference type="Google" id="ProtNLM"/>
    </source>
</evidence>
<dbReference type="PANTHER" id="PTHR46910:SF1">
    <property type="entry name" value="MISCELLANEOUS ZN(II)2CYS6 TRANSCRIPTION FACTOR (EUROFUNG)-RELATED"/>
    <property type="match status" value="1"/>
</dbReference>
<dbReference type="Proteomes" id="UP000242180">
    <property type="component" value="Unassembled WGS sequence"/>
</dbReference>
<evidence type="ECO:0000313" key="2">
    <source>
        <dbReference type="EMBL" id="ORY93336.1"/>
    </source>
</evidence>